<evidence type="ECO:0000313" key="2">
    <source>
        <dbReference type="Proteomes" id="UP000219788"/>
    </source>
</evidence>
<organism evidence="1 2">
    <name type="scientific">Edwardsiella tarda</name>
    <dbReference type="NCBI Taxonomy" id="636"/>
    <lineage>
        <taxon>Bacteria</taxon>
        <taxon>Pseudomonadati</taxon>
        <taxon>Pseudomonadota</taxon>
        <taxon>Gammaproteobacteria</taxon>
        <taxon>Enterobacterales</taxon>
        <taxon>Hafniaceae</taxon>
        <taxon>Edwardsiella</taxon>
    </lineage>
</organism>
<sequence>MKDTLLFNQACELIGLAVIRLHQHGLEVNSSNILAHLQAHQATAKEQADTRQQQIAEMAIDILGDL</sequence>
<gene>
    <name evidence="1" type="ORF">CRM76_13475</name>
</gene>
<dbReference type="EMBL" id="PDDV01000013">
    <property type="protein sequence ID" value="PEH72875.1"/>
    <property type="molecule type" value="Genomic_DNA"/>
</dbReference>
<dbReference type="RefSeq" id="WP_005285439.1">
    <property type="nucleotide sequence ID" value="NZ_AP028090.1"/>
</dbReference>
<comment type="caution">
    <text evidence="1">The sequence shown here is derived from an EMBL/GenBank/DDBJ whole genome shotgun (WGS) entry which is preliminary data.</text>
</comment>
<reference evidence="2" key="1">
    <citation type="submission" date="2017-09" db="EMBL/GenBank/DDBJ databases">
        <title>FDA dAtabase for Regulatory Grade micrObial Sequences (FDA-ARGOS): Supporting development and validation of Infectious Disease Dx tests.</title>
        <authorList>
            <person name="Goldberg B."/>
            <person name="Campos J."/>
            <person name="Tallon L."/>
            <person name="Sadzewicz L."/>
            <person name="Ott S."/>
            <person name="Zhao X."/>
            <person name="Nagaraj S."/>
            <person name="Vavikolanu K."/>
            <person name="Aluvathingal J."/>
            <person name="Nadendla S."/>
            <person name="Geyer C."/>
            <person name="Sichtig H."/>
        </authorList>
    </citation>
    <scope>NUCLEOTIDE SEQUENCE [LARGE SCALE GENOMIC DNA]</scope>
    <source>
        <strain evidence="2">FDAARGOS_370</strain>
    </source>
</reference>
<name>A0A2A7U3D7_EDWTA</name>
<dbReference type="OrthoDB" id="6413964at2"/>
<dbReference type="GeneID" id="93123951"/>
<evidence type="ECO:0000313" key="1">
    <source>
        <dbReference type="EMBL" id="PEH72875.1"/>
    </source>
</evidence>
<dbReference type="Proteomes" id="UP000219788">
    <property type="component" value="Unassembled WGS sequence"/>
</dbReference>
<proteinExistence type="predicted"/>
<protein>
    <submittedName>
        <fullName evidence="1">DUF2767 domain-containing protein</fullName>
    </submittedName>
</protein>
<dbReference type="AlphaFoldDB" id="A0A2A7U3D7"/>
<accession>A0A2A7U3D7</accession>